<gene>
    <name evidence="3" type="ORF">ACFQ1S_33110</name>
</gene>
<reference evidence="4" key="1">
    <citation type="journal article" date="2019" name="Int. J. Syst. Evol. Microbiol.">
        <title>The Global Catalogue of Microorganisms (GCM) 10K type strain sequencing project: providing services to taxonomists for standard genome sequencing and annotation.</title>
        <authorList>
            <consortium name="The Broad Institute Genomics Platform"/>
            <consortium name="The Broad Institute Genome Sequencing Center for Infectious Disease"/>
            <person name="Wu L."/>
            <person name="Ma J."/>
        </authorList>
    </citation>
    <scope>NUCLEOTIDE SEQUENCE [LARGE SCALE GENOMIC DNA]</scope>
    <source>
        <strain evidence="4">JCM 31486</strain>
    </source>
</reference>
<name>A0ABW3MHJ2_9PSEU</name>
<comment type="caution">
    <text evidence="3">The sequence shown here is derived from an EMBL/GenBank/DDBJ whole genome shotgun (WGS) entry which is preliminary data.</text>
</comment>
<evidence type="ECO:0000256" key="1">
    <source>
        <dbReference type="ARBA" id="ARBA00006845"/>
    </source>
</evidence>
<evidence type="ECO:0000259" key="2">
    <source>
        <dbReference type="Pfam" id="PF01337"/>
    </source>
</evidence>
<dbReference type="InterPro" id="IPR035905">
    <property type="entry name" value="Barstar-like_sf"/>
</dbReference>
<dbReference type="InterPro" id="IPR000468">
    <property type="entry name" value="Barstar"/>
</dbReference>
<comment type="similarity">
    <text evidence="1">Belongs to the barstar family.</text>
</comment>
<evidence type="ECO:0000313" key="4">
    <source>
        <dbReference type="Proteomes" id="UP001597045"/>
    </source>
</evidence>
<keyword evidence="4" id="KW-1185">Reference proteome</keyword>
<protein>
    <submittedName>
        <fullName evidence="3">Barstar family protein</fullName>
    </submittedName>
</protein>
<dbReference type="Pfam" id="PF01337">
    <property type="entry name" value="Barstar"/>
    <property type="match status" value="1"/>
</dbReference>
<proteinExistence type="inferred from homology"/>
<accession>A0ABW3MHJ2</accession>
<dbReference type="Gene3D" id="3.30.370.10">
    <property type="entry name" value="Barstar-like"/>
    <property type="match status" value="1"/>
</dbReference>
<organism evidence="3 4">
    <name type="scientific">Kibdelosporangium lantanae</name>
    <dbReference type="NCBI Taxonomy" id="1497396"/>
    <lineage>
        <taxon>Bacteria</taxon>
        <taxon>Bacillati</taxon>
        <taxon>Actinomycetota</taxon>
        <taxon>Actinomycetes</taxon>
        <taxon>Pseudonocardiales</taxon>
        <taxon>Pseudonocardiaceae</taxon>
        <taxon>Kibdelosporangium</taxon>
    </lineage>
</organism>
<dbReference type="EMBL" id="JBHTIS010002558">
    <property type="protein sequence ID" value="MFD1050026.1"/>
    <property type="molecule type" value="Genomic_DNA"/>
</dbReference>
<dbReference type="SUPFAM" id="SSF52038">
    <property type="entry name" value="Barstar-related"/>
    <property type="match status" value="1"/>
</dbReference>
<dbReference type="Proteomes" id="UP001597045">
    <property type="component" value="Unassembled WGS sequence"/>
</dbReference>
<evidence type="ECO:0000313" key="3">
    <source>
        <dbReference type="EMBL" id="MFD1050026.1"/>
    </source>
</evidence>
<feature type="domain" description="Barstar (barnase inhibitor)" evidence="2">
    <location>
        <begin position="3"/>
        <end position="72"/>
    </location>
</feature>
<sequence length="117" mass="12855">MNAVVDGRSIHTKLQMLDALAVALHFPAYFGRNLDALNDLVNDLPPGDHTLTWRHPEPLAKADPDAVNAALAGIAGYFTYSATLPPPKNLETVRAFQRVQGDHALRWLESRLKGTTQ</sequence>